<gene>
    <name evidence="2" type="ORF">K491DRAFT_719122</name>
</gene>
<dbReference type="Proteomes" id="UP000799324">
    <property type="component" value="Unassembled WGS sequence"/>
</dbReference>
<protein>
    <recommendedName>
        <fullName evidence="1">F-box domain-containing protein</fullName>
    </recommendedName>
</protein>
<evidence type="ECO:0000313" key="2">
    <source>
        <dbReference type="EMBL" id="KAF2652197.1"/>
    </source>
</evidence>
<reference evidence="2" key="1">
    <citation type="journal article" date="2020" name="Stud. Mycol.">
        <title>101 Dothideomycetes genomes: a test case for predicting lifestyles and emergence of pathogens.</title>
        <authorList>
            <person name="Haridas S."/>
            <person name="Albert R."/>
            <person name="Binder M."/>
            <person name="Bloem J."/>
            <person name="Labutti K."/>
            <person name="Salamov A."/>
            <person name="Andreopoulos B."/>
            <person name="Baker S."/>
            <person name="Barry K."/>
            <person name="Bills G."/>
            <person name="Bluhm B."/>
            <person name="Cannon C."/>
            <person name="Castanera R."/>
            <person name="Culley D."/>
            <person name="Daum C."/>
            <person name="Ezra D."/>
            <person name="Gonzalez J."/>
            <person name="Henrissat B."/>
            <person name="Kuo A."/>
            <person name="Liang C."/>
            <person name="Lipzen A."/>
            <person name="Lutzoni F."/>
            <person name="Magnuson J."/>
            <person name="Mondo S."/>
            <person name="Nolan M."/>
            <person name="Ohm R."/>
            <person name="Pangilinan J."/>
            <person name="Park H.-J."/>
            <person name="Ramirez L."/>
            <person name="Alfaro M."/>
            <person name="Sun H."/>
            <person name="Tritt A."/>
            <person name="Yoshinaga Y."/>
            <person name="Zwiers L.-H."/>
            <person name="Turgeon B."/>
            <person name="Goodwin S."/>
            <person name="Spatafora J."/>
            <person name="Crous P."/>
            <person name="Grigoriev I."/>
        </authorList>
    </citation>
    <scope>NUCLEOTIDE SEQUENCE</scope>
    <source>
        <strain evidence="2">CBS 122681</strain>
    </source>
</reference>
<dbReference type="EMBL" id="MU004407">
    <property type="protein sequence ID" value="KAF2652197.1"/>
    <property type="molecule type" value="Genomic_DNA"/>
</dbReference>
<sequence>MASVAKAPSASPLPSYLARHVQLGFDADDITALLTSIESSQGLETSSLSHLPAEIICRIIERVPIDYVLGLRLVSRGIKEYIDTFVKYSYLERSQLSCPTLPWAPAAGHAFARGFNFSQDDYEELYLLRAYFSHVEAPITAVDESCAKWAGDIAVFKMEDRWFKAVQRLGSSVPPFLTPILDWDTLPISVPRQDSETHGKMRWLFHLDHSVLDSGFQAPRPHLQISQNIEERSLRVNWRDLIQWSLSTETRLRRMMDEAQSAFTFSPQEDRLRALRRSCLRDTITLFREEDQGRVRWALNALPPLFGKPRFDRPSAAWDSLEHFENDAAALVTILRREAALNPQEHAHLQQLAKDRELMVTELSRAVDLFAAWRSGMYSQEGEPTSWTKVKKPISSPPFAILPKNPMAWTDAQRRVEEQRICKWKSQKKMREQLTRLLTDSQDEMYMMDNGLTDLESDI</sequence>
<dbReference type="OrthoDB" id="3695298at2759"/>
<organism evidence="2 3">
    <name type="scientific">Lophiostoma macrostomum CBS 122681</name>
    <dbReference type="NCBI Taxonomy" id="1314788"/>
    <lineage>
        <taxon>Eukaryota</taxon>
        <taxon>Fungi</taxon>
        <taxon>Dikarya</taxon>
        <taxon>Ascomycota</taxon>
        <taxon>Pezizomycotina</taxon>
        <taxon>Dothideomycetes</taxon>
        <taxon>Pleosporomycetidae</taxon>
        <taxon>Pleosporales</taxon>
        <taxon>Lophiostomataceae</taxon>
        <taxon>Lophiostoma</taxon>
    </lineage>
</organism>
<dbReference type="InterPro" id="IPR001810">
    <property type="entry name" value="F-box_dom"/>
</dbReference>
<name>A0A6A6SYT0_9PLEO</name>
<feature type="domain" description="F-box" evidence="1">
    <location>
        <begin position="45"/>
        <end position="91"/>
    </location>
</feature>
<evidence type="ECO:0000313" key="3">
    <source>
        <dbReference type="Proteomes" id="UP000799324"/>
    </source>
</evidence>
<dbReference type="PROSITE" id="PS50181">
    <property type="entry name" value="FBOX"/>
    <property type="match status" value="1"/>
</dbReference>
<dbReference type="AlphaFoldDB" id="A0A6A6SYT0"/>
<accession>A0A6A6SYT0</accession>
<proteinExistence type="predicted"/>
<evidence type="ECO:0000259" key="1">
    <source>
        <dbReference type="PROSITE" id="PS50181"/>
    </source>
</evidence>
<dbReference type="Pfam" id="PF00646">
    <property type="entry name" value="F-box"/>
    <property type="match status" value="1"/>
</dbReference>
<keyword evidence="3" id="KW-1185">Reference proteome</keyword>